<reference evidence="1" key="2">
    <citation type="journal article" date="2019" name="Genome Biol. Evol.">
        <title>Day and night: Metabolic profiles and evolutionary relationships of six axenic non-marine cyanobacteria.</title>
        <authorList>
            <person name="Will S.E."/>
            <person name="Henke P."/>
            <person name="Boedeker C."/>
            <person name="Huang S."/>
            <person name="Brinkmann H."/>
            <person name="Rohde M."/>
            <person name="Jarek M."/>
            <person name="Friedl T."/>
            <person name="Seufert S."/>
            <person name="Schumacher M."/>
            <person name="Overmann J."/>
            <person name="Neumann-Schaal M."/>
            <person name="Petersen J."/>
        </authorList>
    </citation>
    <scope>NUCLEOTIDE SEQUENCE [LARGE SCALE GENOMIC DNA]</scope>
    <source>
        <strain evidence="1">PCC 7102</strain>
    </source>
</reference>
<evidence type="ECO:0000313" key="2">
    <source>
        <dbReference type="Proteomes" id="UP000271624"/>
    </source>
</evidence>
<keyword evidence="2" id="KW-1185">Reference proteome</keyword>
<comment type="caution">
    <text evidence="1">The sequence shown here is derived from an EMBL/GenBank/DDBJ whole genome shotgun (WGS) entry which is preliminary data.</text>
</comment>
<proteinExistence type="predicted"/>
<reference evidence="1" key="1">
    <citation type="submission" date="2018-12" db="EMBL/GenBank/DDBJ databases">
        <authorList>
            <person name="Will S."/>
            <person name="Neumann-Schaal M."/>
            <person name="Henke P."/>
        </authorList>
    </citation>
    <scope>NUCLEOTIDE SEQUENCE</scope>
    <source>
        <strain evidence="1">PCC 7102</strain>
    </source>
</reference>
<organism evidence="1 2">
    <name type="scientific">Dulcicalothrix desertica PCC 7102</name>
    <dbReference type="NCBI Taxonomy" id="232991"/>
    <lineage>
        <taxon>Bacteria</taxon>
        <taxon>Bacillati</taxon>
        <taxon>Cyanobacteriota</taxon>
        <taxon>Cyanophyceae</taxon>
        <taxon>Nostocales</taxon>
        <taxon>Calotrichaceae</taxon>
        <taxon>Dulcicalothrix</taxon>
    </lineage>
</organism>
<dbReference type="EMBL" id="RSCL01000001">
    <property type="protein sequence ID" value="RUT09866.1"/>
    <property type="molecule type" value="Genomic_DNA"/>
</dbReference>
<sequence>MAKHLADLRYILRPGAQLAYIVGDQKSFLQVMIRTGSLLADIAQGLGYEVVGIDLFRTRLSTTTKDTNARRSCAASLVRKNAIK</sequence>
<evidence type="ECO:0008006" key="3">
    <source>
        <dbReference type="Google" id="ProtNLM"/>
    </source>
</evidence>
<accession>A0A433VUT8</accession>
<dbReference type="RefSeq" id="WP_201800662.1">
    <property type="nucleotide sequence ID" value="NZ_RSCL01000001.1"/>
</dbReference>
<dbReference type="Proteomes" id="UP000271624">
    <property type="component" value="Unassembled WGS sequence"/>
</dbReference>
<gene>
    <name evidence="1" type="ORF">DSM106972_003610</name>
</gene>
<protein>
    <recommendedName>
        <fullName evidence="3">Methyltransferase type 11 domain-containing protein</fullName>
    </recommendedName>
</protein>
<dbReference type="AlphaFoldDB" id="A0A433VUT8"/>
<evidence type="ECO:0000313" key="1">
    <source>
        <dbReference type="EMBL" id="RUT09866.1"/>
    </source>
</evidence>
<name>A0A433VUT8_9CYAN</name>